<dbReference type="PANTHER" id="PTHR34482">
    <property type="entry name" value="DNA DAMAGE-INDUCIBLE PROTEIN 1-LIKE"/>
    <property type="match status" value="1"/>
</dbReference>
<gene>
    <name evidence="4" type="primary">LOC111241819</name>
</gene>
<protein>
    <submittedName>
        <fullName evidence="4">Uncharacterized protein LOC111241819</fullName>
    </submittedName>
</protein>
<evidence type="ECO:0000256" key="1">
    <source>
        <dbReference type="SAM" id="Coils"/>
    </source>
</evidence>
<name>A0A3Q0F0E4_VIGRR</name>
<dbReference type="KEGG" id="vra:111241819"/>
<reference evidence="4" key="2">
    <citation type="submission" date="2025-08" db="UniProtKB">
        <authorList>
            <consortium name="RefSeq"/>
        </authorList>
    </citation>
    <scope>IDENTIFICATION</scope>
    <source>
        <tissue evidence="4">Leaf</tissue>
    </source>
</reference>
<feature type="coiled-coil region" evidence="1">
    <location>
        <begin position="30"/>
        <end position="64"/>
    </location>
</feature>
<dbReference type="RefSeq" id="XP_022637463.1">
    <property type="nucleotide sequence ID" value="XM_022781742.1"/>
</dbReference>
<keyword evidence="1" id="KW-0175">Coiled coil</keyword>
<dbReference type="Proteomes" id="UP000087766">
    <property type="component" value="Chromosome 6"/>
</dbReference>
<dbReference type="AlphaFoldDB" id="A0A3Q0F0E4"/>
<evidence type="ECO:0000313" key="4">
    <source>
        <dbReference type="RefSeq" id="XP_022637463.1"/>
    </source>
</evidence>
<proteinExistence type="predicted"/>
<keyword evidence="3" id="KW-1185">Reference proteome</keyword>
<reference evidence="3" key="1">
    <citation type="journal article" date="2014" name="Nat. Commun.">
        <title>Genome sequence of mungbean and insights into evolution within Vigna species.</title>
        <authorList>
            <person name="Kang Y.J."/>
            <person name="Kim S.K."/>
            <person name="Kim M.Y."/>
            <person name="Lestari P."/>
            <person name="Kim K.H."/>
            <person name="Ha B.K."/>
            <person name="Jun T.H."/>
            <person name="Hwang W.J."/>
            <person name="Lee T."/>
            <person name="Lee J."/>
            <person name="Shim S."/>
            <person name="Yoon M.Y."/>
            <person name="Jang Y.E."/>
            <person name="Han K.S."/>
            <person name="Taeprayoon P."/>
            <person name="Yoon N."/>
            <person name="Somta P."/>
            <person name="Tanya P."/>
            <person name="Kim K.S."/>
            <person name="Gwag J.G."/>
            <person name="Moon J.K."/>
            <person name="Lee Y.H."/>
            <person name="Park B.S."/>
            <person name="Bombarely A."/>
            <person name="Doyle J.J."/>
            <person name="Jackson S.A."/>
            <person name="Schafleitner R."/>
            <person name="Srinives P."/>
            <person name="Varshney R.K."/>
            <person name="Lee S.H."/>
        </authorList>
    </citation>
    <scope>NUCLEOTIDE SEQUENCE [LARGE SCALE GENOMIC DNA]</scope>
    <source>
        <strain evidence="3">cv. VC1973A</strain>
    </source>
</reference>
<dbReference type="GeneID" id="111241819"/>
<dbReference type="OrthoDB" id="1936908at2759"/>
<feature type="region of interest" description="Disordered" evidence="2">
    <location>
        <begin position="233"/>
        <end position="269"/>
    </location>
</feature>
<dbReference type="Gene3D" id="4.10.60.10">
    <property type="entry name" value="Zinc finger, CCHC-type"/>
    <property type="match status" value="1"/>
</dbReference>
<evidence type="ECO:0000313" key="3">
    <source>
        <dbReference type="Proteomes" id="UP000087766"/>
    </source>
</evidence>
<evidence type="ECO:0000256" key="2">
    <source>
        <dbReference type="SAM" id="MobiDB-lite"/>
    </source>
</evidence>
<organism evidence="3 4">
    <name type="scientific">Vigna radiata var. radiata</name>
    <name type="common">Mung bean</name>
    <name type="synonym">Phaseolus aureus</name>
    <dbReference type="NCBI Taxonomy" id="3916"/>
    <lineage>
        <taxon>Eukaryota</taxon>
        <taxon>Viridiplantae</taxon>
        <taxon>Streptophyta</taxon>
        <taxon>Embryophyta</taxon>
        <taxon>Tracheophyta</taxon>
        <taxon>Spermatophyta</taxon>
        <taxon>Magnoliopsida</taxon>
        <taxon>eudicotyledons</taxon>
        <taxon>Gunneridae</taxon>
        <taxon>Pentapetalae</taxon>
        <taxon>rosids</taxon>
        <taxon>fabids</taxon>
        <taxon>Fabales</taxon>
        <taxon>Fabaceae</taxon>
        <taxon>Papilionoideae</taxon>
        <taxon>50 kb inversion clade</taxon>
        <taxon>NPAAA clade</taxon>
        <taxon>indigoferoid/millettioid clade</taxon>
        <taxon>Phaseoleae</taxon>
        <taxon>Vigna</taxon>
    </lineage>
</organism>
<accession>A0A3Q0F0E4</accession>
<feature type="region of interest" description="Disordered" evidence="2">
    <location>
        <begin position="9"/>
        <end position="30"/>
    </location>
</feature>
<sequence length="319" mass="35848">MPIFLAVEKQKIAPRPPPQPTDRDSSSGNNNLLESVLAALQQQNANLIQQNANLAQQNALALQNSEAARVSAEATQRQIMEMMTSEMHSGRPSGSSLNNQGEWSLESFLQHRPAKFDGKCSADEANHWLRDMERIYDGKRCGDENRLAFTEYLLTGEAGHWWSSTKMLLEDEHTLITWECPVRKEVEFLQLVQGGMTVSEYANRFKQLMSHCIQKFLALVERAKVLEKNLMDAERRKKQQQPSSKGLIFSRGNSGPRTTPYSRPMASTGPSALVVRPVNYARPSSQPGSVNCFICGGSHFMKDCPKQGNAKYCVRCRRN</sequence>
<dbReference type="PANTHER" id="PTHR34482:SF49">
    <property type="entry name" value="RETROTRANSPOSON GAG DOMAIN-CONTAINING PROTEIN"/>
    <property type="match status" value="1"/>
</dbReference>
<feature type="compositionally biased region" description="Polar residues" evidence="2">
    <location>
        <begin position="251"/>
        <end position="261"/>
    </location>
</feature>